<evidence type="ECO:0000313" key="2">
    <source>
        <dbReference type="EMBL" id="TWA73721.1"/>
    </source>
</evidence>
<organism evidence="2 3">
    <name type="scientific">Azospirillum brasilense</name>
    <dbReference type="NCBI Taxonomy" id="192"/>
    <lineage>
        <taxon>Bacteria</taxon>
        <taxon>Pseudomonadati</taxon>
        <taxon>Pseudomonadota</taxon>
        <taxon>Alphaproteobacteria</taxon>
        <taxon>Rhodospirillales</taxon>
        <taxon>Azospirillaceae</taxon>
        <taxon>Azospirillum</taxon>
    </lineage>
</organism>
<dbReference type="AlphaFoldDB" id="A0A560BM86"/>
<feature type="region of interest" description="Disordered" evidence="1">
    <location>
        <begin position="24"/>
        <end position="48"/>
    </location>
</feature>
<dbReference type="EMBL" id="VITH01000029">
    <property type="protein sequence ID" value="TWA73721.1"/>
    <property type="molecule type" value="Genomic_DNA"/>
</dbReference>
<name>A0A560BM86_AZOBR</name>
<proteinExistence type="predicted"/>
<reference evidence="2 3" key="1">
    <citation type="submission" date="2019-06" db="EMBL/GenBank/DDBJ databases">
        <title>Genomic Encyclopedia of Type Strains, Phase IV (KMG-V): Genome sequencing to study the core and pangenomes of soil and plant-associated prokaryotes.</title>
        <authorList>
            <person name="Whitman W."/>
        </authorList>
    </citation>
    <scope>NUCLEOTIDE SEQUENCE [LARGE SCALE GENOMIC DNA]</scope>
    <source>
        <strain evidence="2 3">BR 11650</strain>
    </source>
</reference>
<accession>A0A560BM86</accession>
<protein>
    <submittedName>
        <fullName evidence="2">Uncharacterized protein</fullName>
    </submittedName>
</protein>
<feature type="compositionally biased region" description="Polar residues" evidence="1">
    <location>
        <begin position="24"/>
        <end position="44"/>
    </location>
</feature>
<comment type="caution">
    <text evidence="2">The sequence shown here is derived from an EMBL/GenBank/DDBJ whole genome shotgun (WGS) entry which is preliminary data.</text>
</comment>
<sequence>MSKKANIPLDDDDDDAVLAQRISDTAKQQGIPSLTPAPVSSSPANPRRPIKIEVTDELFDALTIAAAQQRVTKRHLILTALRDAGFPISDADLREDGRRLRGSRKE</sequence>
<dbReference type="Proteomes" id="UP000318529">
    <property type="component" value="Unassembled WGS sequence"/>
</dbReference>
<gene>
    <name evidence="2" type="ORF">FBZ83_12918</name>
</gene>
<evidence type="ECO:0000256" key="1">
    <source>
        <dbReference type="SAM" id="MobiDB-lite"/>
    </source>
</evidence>
<dbReference type="RefSeq" id="WP_145691110.1">
    <property type="nucleotide sequence ID" value="NZ_VITH01000029.1"/>
</dbReference>
<evidence type="ECO:0000313" key="3">
    <source>
        <dbReference type="Proteomes" id="UP000318529"/>
    </source>
</evidence>